<reference evidence="1 2" key="1">
    <citation type="submission" date="2016-09" db="EMBL/GenBank/DDBJ databases">
        <authorList>
            <person name="Doonan J."/>
            <person name="Pachebat J.A."/>
            <person name="Golyshin P.N."/>
            <person name="Denman S."/>
            <person name="Mcdonald J.E."/>
        </authorList>
    </citation>
    <scope>NUCLEOTIDE SEQUENCE [LARGE SCALE GENOMIC DNA]</scope>
    <source>
        <strain evidence="1 2">FRB141</strain>
    </source>
</reference>
<comment type="caution">
    <text evidence="1">The sequence shown here is derived from an EMBL/GenBank/DDBJ whole genome shotgun (WGS) entry which is preliminary data.</text>
</comment>
<protein>
    <submittedName>
        <fullName evidence="1">Uncharacterized protein</fullName>
    </submittedName>
</protein>
<accession>A0AAE8EMP9</accession>
<organism evidence="1 2">
    <name type="scientific">Brenneria goodwinii</name>
    <dbReference type="NCBI Taxonomy" id="1109412"/>
    <lineage>
        <taxon>Bacteria</taxon>
        <taxon>Pseudomonadati</taxon>
        <taxon>Pseudomonadota</taxon>
        <taxon>Gammaproteobacteria</taxon>
        <taxon>Enterobacterales</taxon>
        <taxon>Pectobacteriaceae</taxon>
        <taxon>Brenneria</taxon>
    </lineage>
</organism>
<evidence type="ECO:0000313" key="2">
    <source>
        <dbReference type="Proteomes" id="UP000285972"/>
    </source>
</evidence>
<sequence length="89" mass="10175">MTVALENKFGKYAANAMTFAGLYGRVVDAAVAAHRLEERYPIFHQALYHEELEMLYFLVEDVLGRYDHVDMLRKGSKEKATMIHRLVGG</sequence>
<dbReference type="EMBL" id="MJLX01000038">
    <property type="protein sequence ID" value="RLM21752.1"/>
    <property type="molecule type" value="Genomic_DNA"/>
</dbReference>
<proteinExistence type="predicted"/>
<dbReference type="KEGG" id="bgj:AWC36_07800"/>
<name>A0AAE8EMP9_9GAMM</name>
<evidence type="ECO:0000313" key="1">
    <source>
        <dbReference type="EMBL" id="RLM21752.1"/>
    </source>
</evidence>
<dbReference type="AlphaFoldDB" id="A0AAE8EMP9"/>
<gene>
    <name evidence="1" type="ORF">BIY26_14085</name>
</gene>
<dbReference type="Proteomes" id="UP000285972">
    <property type="component" value="Unassembled WGS sequence"/>
</dbReference>